<dbReference type="AlphaFoldDB" id="A0A6N9Q596"/>
<dbReference type="PRINTS" id="PR00455">
    <property type="entry name" value="HTHTETR"/>
</dbReference>
<dbReference type="InterPro" id="IPR050624">
    <property type="entry name" value="HTH-type_Tx_Regulator"/>
</dbReference>
<evidence type="ECO:0000256" key="2">
    <source>
        <dbReference type="PROSITE-ProRule" id="PRU00335"/>
    </source>
</evidence>
<keyword evidence="1 2" id="KW-0238">DNA-binding</keyword>
<accession>A0A6N9Q596</accession>
<comment type="caution">
    <text evidence="4">The sequence shown here is derived from an EMBL/GenBank/DDBJ whole genome shotgun (WGS) entry which is preliminary data.</text>
</comment>
<evidence type="ECO:0000256" key="1">
    <source>
        <dbReference type="ARBA" id="ARBA00023125"/>
    </source>
</evidence>
<dbReference type="GO" id="GO:0003677">
    <property type="term" value="F:DNA binding"/>
    <property type="evidence" value="ECO:0007669"/>
    <property type="project" value="UniProtKB-UniRule"/>
</dbReference>
<dbReference type="Gene3D" id="1.10.357.10">
    <property type="entry name" value="Tetracycline Repressor, domain 2"/>
    <property type="match status" value="1"/>
</dbReference>
<dbReference type="RefSeq" id="WP_160646817.1">
    <property type="nucleotide sequence ID" value="NZ_SIJB01000029.1"/>
</dbReference>
<dbReference type="EMBL" id="SIJB01000029">
    <property type="protein sequence ID" value="NBI30006.1"/>
    <property type="molecule type" value="Genomic_DNA"/>
</dbReference>
<organism evidence="4 5">
    <name type="scientific">Chengkuizengella marina</name>
    <dbReference type="NCBI Taxonomy" id="2507566"/>
    <lineage>
        <taxon>Bacteria</taxon>
        <taxon>Bacillati</taxon>
        <taxon>Bacillota</taxon>
        <taxon>Bacilli</taxon>
        <taxon>Bacillales</taxon>
        <taxon>Paenibacillaceae</taxon>
        <taxon>Chengkuizengella</taxon>
    </lineage>
</organism>
<evidence type="ECO:0000313" key="4">
    <source>
        <dbReference type="EMBL" id="NBI30006.1"/>
    </source>
</evidence>
<dbReference type="Proteomes" id="UP000448943">
    <property type="component" value="Unassembled WGS sequence"/>
</dbReference>
<dbReference type="Pfam" id="PF00440">
    <property type="entry name" value="TetR_N"/>
    <property type="match status" value="1"/>
</dbReference>
<feature type="DNA-binding region" description="H-T-H motif" evidence="2">
    <location>
        <begin position="32"/>
        <end position="51"/>
    </location>
</feature>
<protein>
    <submittedName>
        <fullName evidence="4">TetR/AcrR family transcriptional regulator</fullName>
    </submittedName>
</protein>
<proteinExistence type="predicted"/>
<evidence type="ECO:0000313" key="5">
    <source>
        <dbReference type="Proteomes" id="UP000448943"/>
    </source>
</evidence>
<evidence type="ECO:0000259" key="3">
    <source>
        <dbReference type="PROSITE" id="PS50977"/>
    </source>
</evidence>
<dbReference type="PROSITE" id="PS50977">
    <property type="entry name" value="HTH_TETR_2"/>
    <property type="match status" value="1"/>
</dbReference>
<dbReference type="PANTHER" id="PTHR43479">
    <property type="entry name" value="ACREF/ENVCD OPERON REPRESSOR-RELATED"/>
    <property type="match status" value="1"/>
</dbReference>
<dbReference type="OrthoDB" id="9780939at2"/>
<name>A0A6N9Q596_9BACL</name>
<keyword evidence="5" id="KW-1185">Reference proteome</keyword>
<sequence>MKEWIPIPGSTKEQLITIAIEEFKRKKYKEVNISQLAKEANATTGAIYHHFESKMKLYLLIRNEMEQRIIDRMEGAAALFEDNPNQALIAAVKVGIDACVKLDCCKLLSELPSDKVIDGIGEFLIELNKKTIPGLEYILLPSWRSLLNAIHEGNIDQENAKQLITRILN</sequence>
<gene>
    <name evidence="4" type="ORF">ERL59_13725</name>
</gene>
<dbReference type="InterPro" id="IPR009057">
    <property type="entry name" value="Homeodomain-like_sf"/>
</dbReference>
<feature type="domain" description="HTH tetR-type" evidence="3">
    <location>
        <begin position="9"/>
        <end position="69"/>
    </location>
</feature>
<dbReference type="SUPFAM" id="SSF46689">
    <property type="entry name" value="Homeodomain-like"/>
    <property type="match status" value="1"/>
</dbReference>
<reference evidence="4 5" key="1">
    <citation type="submission" date="2019-01" db="EMBL/GenBank/DDBJ databases">
        <title>Chengkuizengella sp. nov., isolated from deep-sea sediment of East Pacific Ocean.</title>
        <authorList>
            <person name="Yang J."/>
            <person name="Lai Q."/>
            <person name="Shao Z."/>
        </authorList>
    </citation>
    <scope>NUCLEOTIDE SEQUENCE [LARGE SCALE GENOMIC DNA]</scope>
    <source>
        <strain evidence="4 5">YPA3-1-1</strain>
    </source>
</reference>
<dbReference type="InterPro" id="IPR001647">
    <property type="entry name" value="HTH_TetR"/>
</dbReference>
<dbReference type="PANTHER" id="PTHR43479:SF11">
    <property type="entry name" value="ACREF_ENVCD OPERON REPRESSOR-RELATED"/>
    <property type="match status" value="1"/>
</dbReference>